<protein>
    <submittedName>
        <fullName evidence="1">Uncharacterized protein</fullName>
    </submittedName>
</protein>
<geneLocation type="plasmid" evidence="1 2">
    <name>unnamed1</name>
</geneLocation>
<dbReference type="KEGG" id="pdj:D0907_16375"/>
<name>A0AAD0S2H0_9GAMM</name>
<organism evidence="1 2">
    <name type="scientific">Pseudoalteromonas lipolytica</name>
    <dbReference type="NCBI Taxonomy" id="570156"/>
    <lineage>
        <taxon>Bacteria</taxon>
        <taxon>Pseudomonadati</taxon>
        <taxon>Pseudomonadota</taxon>
        <taxon>Gammaproteobacteria</taxon>
        <taxon>Alteromonadales</taxon>
        <taxon>Pseudoalteromonadaceae</taxon>
        <taxon>Pseudoalteromonas</taxon>
    </lineage>
</organism>
<dbReference type="AlphaFoldDB" id="A0AAD0S2H0"/>
<sequence length="155" mass="17632">MKTNELIYSFRDYLNSSLPLVTRMLADTEEYDEALSDWMQSSWEMLVETALFYGSKKSLVIYGDGADVCKGSSRATFPELTATHRVVCRCELMKEDLVSQVEIEVSDFEFEQFVSWSDGKYSFDGFLDSILLSKGNQYFVVSTDNVVFDVAELLG</sequence>
<dbReference type="EMBL" id="CP032091">
    <property type="protein sequence ID" value="AXV66905.1"/>
    <property type="molecule type" value="Genomic_DNA"/>
</dbReference>
<evidence type="ECO:0000313" key="1">
    <source>
        <dbReference type="EMBL" id="AXV66905.1"/>
    </source>
</evidence>
<keyword evidence="1" id="KW-0614">Plasmid</keyword>
<proteinExistence type="predicted"/>
<gene>
    <name evidence="1" type="ORF">D0907_16375</name>
</gene>
<dbReference type="Proteomes" id="UP000264605">
    <property type="component" value="Plasmid unnamed1"/>
</dbReference>
<evidence type="ECO:0000313" key="2">
    <source>
        <dbReference type="Proteomes" id="UP000264605"/>
    </source>
</evidence>
<accession>A0AAD0S2H0</accession>
<reference evidence="1 2" key="1">
    <citation type="submission" date="2018-08" db="EMBL/GenBank/DDBJ databases">
        <title>Draft genome sequence of Pseudoalteromonas donghaensis HJ51.</title>
        <authorList>
            <person name="Oh J."/>
            <person name="Roh D."/>
        </authorList>
    </citation>
    <scope>NUCLEOTIDE SEQUENCE [LARGE SCALE GENOMIC DNA]</scope>
    <source>
        <strain evidence="1 2">HJ51</strain>
        <plasmid evidence="1 2">unnamed1</plasmid>
    </source>
</reference>